<dbReference type="Pfam" id="PF01464">
    <property type="entry name" value="SLT"/>
    <property type="match status" value="1"/>
</dbReference>
<dbReference type="PANTHER" id="PTHR30032:SF8">
    <property type="entry name" value="GERMINATION-SPECIFIC N-ACETYLMURAMOYL-L-ALANINE AMIDASE"/>
    <property type="match status" value="1"/>
</dbReference>
<dbReference type="PROSITE" id="PS51257">
    <property type="entry name" value="PROKAR_LIPOPROTEIN"/>
    <property type="match status" value="1"/>
</dbReference>
<dbReference type="SMART" id="SM00287">
    <property type="entry name" value="SH3b"/>
    <property type="match status" value="1"/>
</dbReference>
<accession>A0ABS3DUX7</accession>
<dbReference type="InterPro" id="IPR023346">
    <property type="entry name" value="Lysozyme-like_dom_sf"/>
</dbReference>
<feature type="chain" id="PRO_5045128037" evidence="1">
    <location>
        <begin position="25"/>
        <end position="788"/>
    </location>
</feature>
<comment type="caution">
    <text evidence="3">The sequence shown here is derived from an EMBL/GenBank/DDBJ whole genome shotgun (WGS) entry which is preliminary data.</text>
</comment>
<dbReference type="RefSeq" id="WP_206933228.1">
    <property type="nucleotide sequence ID" value="NZ_JAEKJY010000002.1"/>
</dbReference>
<evidence type="ECO:0000313" key="3">
    <source>
        <dbReference type="EMBL" id="MBN8235121.1"/>
    </source>
</evidence>
<dbReference type="Gene3D" id="1.10.530.10">
    <property type="match status" value="1"/>
</dbReference>
<dbReference type="Proteomes" id="UP000663970">
    <property type="component" value="Unassembled WGS sequence"/>
</dbReference>
<dbReference type="InterPro" id="IPR007253">
    <property type="entry name" value="Cell_wall-bd_2"/>
</dbReference>
<evidence type="ECO:0000259" key="2">
    <source>
        <dbReference type="PROSITE" id="PS51781"/>
    </source>
</evidence>
<dbReference type="Pfam" id="PF08239">
    <property type="entry name" value="SH3_3"/>
    <property type="match status" value="1"/>
</dbReference>
<evidence type="ECO:0000256" key="1">
    <source>
        <dbReference type="SAM" id="SignalP"/>
    </source>
</evidence>
<dbReference type="Pfam" id="PF04122">
    <property type="entry name" value="CW_binding_2"/>
    <property type="match status" value="3"/>
</dbReference>
<keyword evidence="1" id="KW-0732">Signal</keyword>
<dbReference type="InterPro" id="IPR008258">
    <property type="entry name" value="Transglycosylase_SLT_dom_1"/>
</dbReference>
<dbReference type="InterPro" id="IPR051922">
    <property type="entry name" value="Bact_Sporulation_Assoc"/>
</dbReference>
<reference evidence="3 4" key="1">
    <citation type="submission" date="2020-12" db="EMBL/GenBank/DDBJ databases">
        <title>Oil enriched cultivation method for isolating marine PHA-producing bacteria.</title>
        <authorList>
            <person name="Zheng W."/>
            <person name="Yu S."/>
            <person name="Huang Y."/>
        </authorList>
    </citation>
    <scope>NUCLEOTIDE SEQUENCE [LARGE SCALE GENOMIC DNA]</scope>
    <source>
        <strain evidence="3 4">SY-2-6</strain>
    </source>
</reference>
<dbReference type="PROSITE" id="PS51781">
    <property type="entry name" value="SH3B"/>
    <property type="match status" value="1"/>
</dbReference>
<protein>
    <submittedName>
        <fullName evidence="3">Cell wall-binding repeat-containing protein</fullName>
    </submittedName>
</protein>
<dbReference type="Gene3D" id="3.40.50.12090">
    <property type="match status" value="2"/>
</dbReference>
<organism evidence="3 4">
    <name type="scientific">Halobacillus kuroshimensis</name>
    <dbReference type="NCBI Taxonomy" id="302481"/>
    <lineage>
        <taxon>Bacteria</taxon>
        <taxon>Bacillati</taxon>
        <taxon>Bacillota</taxon>
        <taxon>Bacilli</taxon>
        <taxon>Bacillales</taxon>
        <taxon>Bacillaceae</taxon>
        <taxon>Halobacillus</taxon>
    </lineage>
</organism>
<keyword evidence="4" id="KW-1185">Reference proteome</keyword>
<name>A0ABS3DUX7_9BACI</name>
<dbReference type="InterPro" id="IPR003646">
    <property type="entry name" value="SH3-like_bac-type"/>
</dbReference>
<proteinExistence type="predicted"/>
<dbReference type="EMBL" id="JAEKJY010000002">
    <property type="protein sequence ID" value="MBN8235121.1"/>
    <property type="molecule type" value="Genomic_DNA"/>
</dbReference>
<feature type="domain" description="SH3b" evidence="2">
    <location>
        <begin position="409"/>
        <end position="479"/>
    </location>
</feature>
<gene>
    <name evidence="3" type="ORF">JF544_07650</name>
</gene>
<dbReference type="PANTHER" id="PTHR30032">
    <property type="entry name" value="N-ACETYLMURAMOYL-L-ALANINE AMIDASE-RELATED"/>
    <property type="match status" value="1"/>
</dbReference>
<feature type="signal peptide" evidence="1">
    <location>
        <begin position="1"/>
        <end position="24"/>
    </location>
</feature>
<sequence length="788" mass="87739">MKRLLTCISAFLLACLTAPAFVSAEDSNTWVVEESKASYEINDSVTAEVENKELETSLSVTKEGKELLEETTQLSTITDLILVEETLVVIYRADGSAQSLYFDAYDLSNGKKVFESEAYDRSTFELSGKELIIQYPILNEDSIDTEPEALAEDAFTIAGGDVTKGKTEETISLQNTVTSQSAVNEKYKNPSYAEINRILTEEAENFDIPPEIVKAIAYQESGWQQYWDPGRTPVTHYQNSCTPSKTRGIAWDGTNLKLGYDCIGIGIMQVSDYRFIENEQERKEEVYKLSTDIRYNIREGLKILESKWNYANYDLIPTVNDGDRDVIENWYFAILAYNGISERNNPITNGYIAYQEKIYDRMRNYGLFNVTPFPTHKLNPYQDGIMRFKESNVETTGPLHTTKHDFGTGEKVYVTAGSLNVRKAPNSTVVTSLKRGEQVTVTGAPIGYNSNTQHWAWYPVKTTSGKTGYVASSYLSATQEPDSYRLSGINRYETSTALSNYGWHWNEPNVAVIGRGDLPIDSLTGSVLAAYHNSPLLLTQTDQLPATVEKELERMDPAKIYLLGSEGAVSASVESQLKQKYGSSNVERLSGANRFETAYEVADEVADKVNVDEIFITTSDETSTDALSIAPYAGDENTPILLTLPYKLEDNVINFIRENGVEKATIVGGTGAVHQTVENQLKGIVDTVERVSGPDRYSTSVQIAEKYFNDHRLEEVFFAQGEEVVDALAGSPLAASYEAPILLTRKDNVPSTVKNYLNHLPISPENYYLGGNAAISEEAEVELESIRR</sequence>
<evidence type="ECO:0000313" key="4">
    <source>
        <dbReference type="Proteomes" id="UP000663970"/>
    </source>
</evidence>
<dbReference type="Gene3D" id="2.30.30.40">
    <property type="entry name" value="SH3 Domains"/>
    <property type="match status" value="1"/>
</dbReference>
<dbReference type="SUPFAM" id="SSF53955">
    <property type="entry name" value="Lysozyme-like"/>
    <property type="match status" value="1"/>
</dbReference>